<feature type="transmembrane region" description="Helical" evidence="1">
    <location>
        <begin position="120"/>
        <end position="140"/>
    </location>
</feature>
<accession>A0ABV5H4X7</accession>
<keyword evidence="1" id="KW-0472">Membrane</keyword>
<proteinExistence type="predicted"/>
<feature type="transmembrane region" description="Helical" evidence="1">
    <location>
        <begin position="152"/>
        <end position="175"/>
    </location>
</feature>
<dbReference type="EMBL" id="JBHMFA010000017">
    <property type="protein sequence ID" value="MFB9106370.1"/>
    <property type="molecule type" value="Genomic_DNA"/>
</dbReference>
<feature type="transmembrane region" description="Helical" evidence="1">
    <location>
        <begin position="209"/>
        <end position="226"/>
    </location>
</feature>
<evidence type="ECO:0000313" key="3">
    <source>
        <dbReference type="Proteomes" id="UP001589590"/>
    </source>
</evidence>
<comment type="caution">
    <text evidence="2">The sequence shown here is derived from an EMBL/GenBank/DDBJ whole genome shotgun (WGS) entry which is preliminary data.</text>
</comment>
<dbReference type="Proteomes" id="UP001589590">
    <property type="component" value="Unassembled WGS sequence"/>
</dbReference>
<feature type="transmembrane region" description="Helical" evidence="1">
    <location>
        <begin position="29"/>
        <end position="48"/>
    </location>
</feature>
<dbReference type="RefSeq" id="WP_290270253.1">
    <property type="nucleotide sequence ID" value="NZ_JAUFQP010000010.1"/>
</dbReference>
<keyword evidence="1" id="KW-0812">Transmembrane</keyword>
<name>A0ABV5H4X7_9FLAO</name>
<gene>
    <name evidence="2" type="ORF">ACFFU1_15800</name>
</gene>
<feature type="transmembrane region" description="Helical" evidence="1">
    <location>
        <begin position="182"/>
        <end position="203"/>
    </location>
</feature>
<feature type="transmembrane region" description="Helical" evidence="1">
    <location>
        <begin position="55"/>
        <end position="77"/>
    </location>
</feature>
<protein>
    <submittedName>
        <fullName evidence="2">Uncharacterized protein</fullName>
    </submittedName>
</protein>
<feature type="transmembrane region" description="Helical" evidence="1">
    <location>
        <begin position="7"/>
        <end position="23"/>
    </location>
</feature>
<organism evidence="2 3">
    <name type="scientific">Algibacter miyuki</name>
    <dbReference type="NCBI Taxonomy" id="1306933"/>
    <lineage>
        <taxon>Bacteria</taxon>
        <taxon>Pseudomonadati</taxon>
        <taxon>Bacteroidota</taxon>
        <taxon>Flavobacteriia</taxon>
        <taxon>Flavobacteriales</taxon>
        <taxon>Flavobacteriaceae</taxon>
        <taxon>Algibacter</taxon>
    </lineage>
</organism>
<evidence type="ECO:0000313" key="2">
    <source>
        <dbReference type="EMBL" id="MFB9106370.1"/>
    </source>
</evidence>
<reference evidence="2 3" key="1">
    <citation type="submission" date="2024-09" db="EMBL/GenBank/DDBJ databases">
        <authorList>
            <person name="Sun Q."/>
            <person name="Mori K."/>
        </authorList>
    </citation>
    <scope>NUCLEOTIDE SEQUENCE [LARGE SCALE GENOMIC DNA]</scope>
    <source>
        <strain evidence="2 3">CECT 8300</strain>
    </source>
</reference>
<keyword evidence="3" id="KW-1185">Reference proteome</keyword>
<evidence type="ECO:0000256" key="1">
    <source>
        <dbReference type="SAM" id="Phobius"/>
    </source>
</evidence>
<sequence>MFKSKFFVVLVLIVYALFVFFEFSGNEDMASILETFIVPIITVRYLLYVKSRERFFLLFMVLYSLSDLVRFAGHFIHFNRGSMFFQTRYYLGNILSISAYAMLLVMLLKSLSIKYVLRHCRIHLLVLSALNVYLIYVLQAIQEPGIIYNIDYYFECLYNVMMLLLLSVSLLNYFYRDNEKSLFLFCGVLCIVFAEVILVANIFISKSNLLSFLVTTLILGAFYFFYEQTKQSNLSREFRKKK</sequence>
<feature type="transmembrane region" description="Helical" evidence="1">
    <location>
        <begin position="89"/>
        <end position="108"/>
    </location>
</feature>
<keyword evidence="1" id="KW-1133">Transmembrane helix</keyword>